<feature type="domain" description="PDZ" evidence="13">
    <location>
        <begin position="473"/>
        <end position="568"/>
    </location>
</feature>
<dbReference type="InterPro" id="IPR011011">
    <property type="entry name" value="Znf_FYVE_PHD"/>
</dbReference>
<dbReference type="InterPro" id="IPR013083">
    <property type="entry name" value="Znf_RING/FYVE/PHD"/>
</dbReference>
<accession>A0A8B9HNY3</accession>
<dbReference type="GO" id="GO:0042391">
    <property type="term" value="P:regulation of membrane potential"/>
    <property type="evidence" value="ECO:0007669"/>
    <property type="project" value="TreeGrafter"/>
</dbReference>
<dbReference type="Ensembl" id="ENSAMXT00005017640.1">
    <property type="protein sequence ID" value="ENSAMXP00005015978.1"/>
    <property type="gene ID" value="ENSAMXG00005006049.1"/>
</dbReference>
<feature type="compositionally biased region" description="Basic and acidic residues" evidence="11">
    <location>
        <begin position="234"/>
        <end position="260"/>
    </location>
</feature>
<dbReference type="GO" id="GO:0044325">
    <property type="term" value="F:transmembrane transporter binding"/>
    <property type="evidence" value="ECO:0007669"/>
    <property type="project" value="TreeGrafter"/>
</dbReference>
<feature type="compositionally biased region" description="Basic and acidic residues" evidence="11">
    <location>
        <begin position="165"/>
        <end position="182"/>
    </location>
</feature>
<dbReference type="InterPro" id="IPR000008">
    <property type="entry name" value="C2_dom"/>
</dbReference>
<dbReference type="Pfam" id="PF00168">
    <property type="entry name" value="C2"/>
    <property type="match status" value="2"/>
</dbReference>
<name>A0A8B9HNY3_ASTMX</name>
<proteinExistence type="predicted"/>
<dbReference type="CDD" id="cd04031">
    <property type="entry name" value="C2A_RIM1alpha"/>
    <property type="match status" value="1"/>
</dbReference>
<dbReference type="Gene3D" id="3.30.40.10">
    <property type="entry name" value="Zinc/RING finger domain, C3HC4 (zinc finger)"/>
    <property type="match status" value="1"/>
</dbReference>
<dbReference type="Pfam" id="PF00595">
    <property type="entry name" value="PDZ"/>
    <property type="match status" value="1"/>
</dbReference>
<feature type="coiled-coil region" evidence="10">
    <location>
        <begin position="36"/>
        <end position="70"/>
    </location>
</feature>
<dbReference type="AlphaFoldDB" id="A0A8B9HNY3"/>
<dbReference type="PANTHER" id="PTHR12157:SF15">
    <property type="entry name" value="REGULATING SYNAPTIC MEMBRANE EXOCYTOSIS PROTEIN 2"/>
    <property type="match status" value="1"/>
</dbReference>
<evidence type="ECO:0000256" key="8">
    <source>
        <dbReference type="ARBA" id="ARBA00034103"/>
    </source>
</evidence>
<evidence type="ECO:0000256" key="7">
    <source>
        <dbReference type="ARBA" id="ARBA00023018"/>
    </source>
</evidence>
<evidence type="ECO:0000256" key="1">
    <source>
        <dbReference type="ARBA" id="ARBA00022553"/>
    </source>
</evidence>
<feature type="compositionally biased region" description="Acidic residues" evidence="11">
    <location>
        <begin position="419"/>
        <end position="429"/>
    </location>
</feature>
<dbReference type="SUPFAM" id="SSF49562">
    <property type="entry name" value="C2 domain (Calcium/lipid-binding domain, CaLB)"/>
    <property type="match status" value="2"/>
</dbReference>
<dbReference type="FunFam" id="2.60.40.150:FF:000001">
    <property type="entry name" value="Regulating synaptic membrane exocytosis 3, isoform CRA_a"/>
    <property type="match status" value="1"/>
</dbReference>
<keyword evidence="6" id="KW-0862">Zinc</keyword>
<dbReference type="Gene3D" id="2.30.42.10">
    <property type="match status" value="1"/>
</dbReference>
<dbReference type="InterPro" id="IPR001478">
    <property type="entry name" value="PDZ"/>
</dbReference>
<dbReference type="InterPro" id="IPR039032">
    <property type="entry name" value="Rim-like"/>
</dbReference>
<evidence type="ECO:0000256" key="5">
    <source>
        <dbReference type="ARBA" id="ARBA00022782"/>
    </source>
</evidence>
<dbReference type="InterPro" id="IPR035892">
    <property type="entry name" value="C2_domain_sf"/>
</dbReference>
<evidence type="ECO:0000259" key="14">
    <source>
        <dbReference type="PROSITE" id="PS50178"/>
    </source>
</evidence>
<evidence type="ECO:0000256" key="6">
    <source>
        <dbReference type="ARBA" id="ARBA00022833"/>
    </source>
</evidence>
<reference evidence="16" key="1">
    <citation type="submission" date="2025-08" db="UniProtKB">
        <authorList>
            <consortium name="Ensembl"/>
        </authorList>
    </citation>
    <scope>IDENTIFICATION</scope>
</reference>
<feature type="domain" description="RabBD" evidence="15">
    <location>
        <begin position="18"/>
        <end position="146"/>
    </location>
</feature>
<evidence type="ECO:0000259" key="13">
    <source>
        <dbReference type="PROSITE" id="PS50106"/>
    </source>
</evidence>
<feature type="region of interest" description="Disordered" evidence="11">
    <location>
        <begin position="153"/>
        <end position="212"/>
    </location>
</feature>
<keyword evidence="7" id="KW-0770">Synapse</keyword>
<dbReference type="GO" id="GO:0048167">
    <property type="term" value="P:regulation of synaptic plasticity"/>
    <property type="evidence" value="ECO:0007669"/>
    <property type="project" value="TreeGrafter"/>
</dbReference>
<organism evidence="16 17">
    <name type="scientific">Astyanax mexicanus</name>
    <name type="common">Blind cave fish</name>
    <name type="synonym">Astyanax fasciatus mexicanus</name>
    <dbReference type="NCBI Taxonomy" id="7994"/>
    <lineage>
        <taxon>Eukaryota</taxon>
        <taxon>Metazoa</taxon>
        <taxon>Chordata</taxon>
        <taxon>Craniata</taxon>
        <taxon>Vertebrata</taxon>
        <taxon>Euteleostomi</taxon>
        <taxon>Actinopterygii</taxon>
        <taxon>Neopterygii</taxon>
        <taxon>Teleostei</taxon>
        <taxon>Ostariophysi</taxon>
        <taxon>Characiformes</taxon>
        <taxon>Characoidei</taxon>
        <taxon>Acestrorhamphidae</taxon>
        <taxon>Acestrorhamphinae</taxon>
        <taxon>Astyanax</taxon>
    </lineage>
</organism>
<keyword evidence="1" id="KW-0597">Phosphoprotein</keyword>
<dbReference type="Proteomes" id="UP000694621">
    <property type="component" value="Unplaced"/>
</dbReference>
<dbReference type="GO" id="GO:2000300">
    <property type="term" value="P:regulation of synaptic vesicle exocytosis"/>
    <property type="evidence" value="ECO:0007669"/>
    <property type="project" value="TreeGrafter"/>
</dbReference>
<feature type="compositionally biased region" description="Polar residues" evidence="11">
    <location>
        <begin position="371"/>
        <end position="382"/>
    </location>
</feature>
<dbReference type="FunFam" id="3.30.40.10:FF:000044">
    <property type="entry name" value="Regulating synaptic membrane exocytosis protein 2"/>
    <property type="match status" value="1"/>
</dbReference>
<dbReference type="PROSITE" id="PS50106">
    <property type="entry name" value="PDZ"/>
    <property type="match status" value="1"/>
</dbReference>
<dbReference type="GO" id="GO:0042734">
    <property type="term" value="C:presynaptic membrane"/>
    <property type="evidence" value="ECO:0007669"/>
    <property type="project" value="TreeGrafter"/>
</dbReference>
<evidence type="ECO:0000313" key="17">
    <source>
        <dbReference type="Proteomes" id="UP000694621"/>
    </source>
</evidence>
<evidence type="ECO:0000256" key="3">
    <source>
        <dbReference type="ARBA" id="ARBA00022737"/>
    </source>
</evidence>
<feature type="domain" description="FYVE-type" evidence="14">
    <location>
        <begin position="78"/>
        <end position="134"/>
    </location>
</feature>
<dbReference type="InterPro" id="IPR010911">
    <property type="entry name" value="Rab_BD"/>
</dbReference>
<dbReference type="Pfam" id="PF22601">
    <property type="entry name" value="RIM2a_ZnF"/>
    <property type="match status" value="1"/>
</dbReference>
<feature type="region of interest" description="Disordered" evidence="11">
    <location>
        <begin position="299"/>
        <end position="431"/>
    </location>
</feature>
<keyword evidence="2" id="KW-0479">Metal-binding</keyword>
<evidence type="ECO:0000256" key="4">
    <source>
        <dbReference type="ARBA" id="ARBA00022771"/>
    </source>
</evidence>
<dbReference type="GO" id="GO:0008270">
    <property type="term" value="F:zinc ion binding"/>
    <property type="evidence" value="ECO:0007669"/>
    <property type="project" value="UniProtKB-KW"/>
</dbReference>
<dbReference type="FunFam" id="2.60.40.150:FF:000003">
    <property type="entry name" value="Regulating synaptic membrane exocytosis protein 2"/>
    <property type="match status" value="1"/>
</dbReference>
<feature type="region of interest" description="Disordered" evidence="11">
    <location>
        <begin position="811"/>
        <end position="838"/>
    </location>
</feature>
<dbReference type="GO" id="GO:0048791">
    <property type="term" value="P:calcium ion-regulated exocytosis of neurotransmitter"/>
    <property type="evidence" value="ECO:0007669"/>
    <property type="project" value="TreeGrafter"/>
</dbReference>
<feature type="domain" description="C2" evidence="12">
    <location>
        <begin position="619"/>
        <end position="742"/>
    </location>
</feature>
<evidence type="ECO:0000256" key="10">
    <source>
        <dbReference type="SAM" id="Coils"/>
    </source>
</evidence>
<dbReference type="PROSITE" id="PS50916">
    <property type="entry name" value="RABBD"/>
    <property type="match status" value="1"/>
</dbReference>
<dbReference type="InterPro" id="IPR017455">
    <property type="entry name" value="Znf_FYVE-rel"/>
</dbReference>
<protein>
    <submittedName>
        <fullName evidence="16">Regulating synaptic membrane exocytosis 2</fullName>
    </submittedName>
</protein>
<comment type="subcellular location">
    <subcellularLocation>
        <location evidence="8">Synapse</location>
    </subcellularLocation>
</comment>
<evidence type="ECO:0000256" key="11">
    <source>
        <dbReference type="SAM" id="MobiDB-lite"/>
    </source>
</evidence>
<dbReference type="CDD" id="cd06714">
    <property type="entry name" value="PDZ_RIM-like"/>
    <property type="match status" value="1"/>
</dbReference>
<feature type="domain" description="C2" evidence="12">
    <location>
        <begin position="1002"/>
        <end position="1120"/>
    </location>
</feature>
<dbReference type="PANTHER" id="PTHR12157">
    <property type="entry name" value="REGULATING SYNAPTIC MEMBRANE EXOCYTOSIS PROTEIN"/>
    <property type="match status" value="1"/>
</dbReference>
<feature type="region of interest" description="Disordered" evidence="11">
    <location>
        <begin position="576"/>
        <end position="609"/>
    </location>
</feature>
<dbReference type="GO" id="GO:0006886">
    <property type="term" value="P:intracellular protein transport"/>
    <property type="evidence" value="ECO:0007669"/>
    <property type="project" value="InterPro"/>
</dbReference>
<dbReference type="GO" id="GO:0031267">
    <property type="term" value="F:small GTPase binding"/>
    <property type="evidence" value="ECO:0007669"/>
    <property type="project" value="InterPro"/>
</dbReference>
<dbReference type="SUPFAM" id="SSF50156">
    <property type="entry name" value="PDZ domain-like"/>
    <property type="match status" value="1"/>
</dbReference>
<evidence type="ECO:0000256" key="9">
    <source>
        <dbReference type="PROSITE-ProRule" id="PRU00091"/>
    </source>
</evidence>
<dbReference type="SMART" id="SM00239">
    <property type="entry name" value="C2"/>
    <property type="match status" value="2"/>
</dbReference>
<dbReference type="PROSITE" id="PS50004">
    <property type="entry name" value="C2"/>
    <property type="match status" value="2"/>
</dbReference>
<sequence>MSAPLGPRGGPATVLPDMPDLSHLTEEERKIIQDVMDRQKREEEKEQSMLKKLHQQFESYKDQVKKMADESQTTPEQKTDAPTCGICHKTKFADGCGHLCSYCQTKFCARCGGRVSLRSNKVMWVCNLCRKQQEILTKSGAWFYSGSGAALPPGVSDPRGVSRRRHEEAPQEKKAKLQEHSLDNGSGSPARPAVLREPGRSSGARGCAPPPPPSFLEVVARLARWMELKEWGKTREEISEHSDAVRDRQRQEEYQTRYRSDPNLARYPVKPQPYEEQMRMHAEMSRFRHERRHSDVSLAYTEMDDRLGLPLRGPYPPGSGHPHHRTSNHSPPAGGGPMGAEPQMLRRGQQHLDPGSAVRKSKREKMESMLRNDSLSSDQSESVRPPPPKPHKSKRGGKMRQVSLSSSEEELATTPEYTSCEDVEIESESVSEKGDLDGHWWDHATWHSSDTSSMSLHPVTWQPSKDGDRLIGRILLNKRMKDGSVPRDSGALLGLKVVGGKMTESGRLCAFITKVRKGSLADTVGHLRPGDQVLEWNGRNLQGATFKEVYNIILESKPEPQVELVVSRPIGDIPRIPDSAHTQLESSSSSFESQKMERPSISVTSPMSPGMLRDAPQYLSGQLSVKLWYDKVGHQLIVTILGAKDLPSREDGRPRNPYVKIYFLPDRSDKSKRRTKTVKKSLEPKWNQTFMYSPVHRREFRERMLEITLWDQARVREEESEFLGEILIELETALMDDEPHWYKLQTHDVSSVPLPKSSPYLQRRGLHGDSTRRLQSMQLFSYTHTHTLHLLPAVTKIQILHKGSCVLFPQRRDGHRGTDNLSAKSSDSDVSDVSAVSRSSSASRFSSASYMSVQSERPRGSRKISDFTSKMKNRQMGVTGGSNMTKSTSIGGDMCTLEKTDGSQSDTAVSLVGTDNKKRRSSIGAKMAAVVGMSRKSRSASQLSQTGKRMTVTMGRQSSDGIISHSLIFPGVRLSSDSQFSDFLDGLGPAQLVGRQTLATPPMGDIQIGMVEKKGALEVEVIRARGLVGKPGSKALPAPYVKVYLLENGACIAKKKTKVARKTLDPLYQQQLSFEESPGGKVLQIIVWGDYGRMDHKSFMGAVQILLDELDLSNMVIGWFKLFPPSSLVDPTLAPLTRRASQSSLDSGSGPFGRS</sequence>
<dbReference type="GO" id="GO:0050806">
    <property type="term" value="P:positive regulation of synaptic transmission"/>
    <property type="evidence" value="ECO:0007669"/>
    <property type="project" value="TreeGrafter"/>
</dbReference>
<dbReference type="PROSITE" id="PS50178">
    <property type="entry name" value="ZF_FYVE"/>
    <property type="match status" value="1"/>
</dbReference>
<dbReference type="InterPro" id="IPR036034">
    <property type="entry name" value="PDZ_sf"/>
</dbReference>
<dbReference type="SMART" id="SM00228">
    <property type="entry name" value="PDZ"/>
    <property type="match status" value="1"/>
</dbReference>
<keyword evidence="5" id="KW-0221">Differentiation</keyword>
<dbReference type="GO" id="GO:0030154">
    <property type="term" value="P:cell differentiation"/>
    <property type="evidence" value="ECO:0007669"/>
    <property type="project" value="UniProtKB-KW"/>
</dbReference>
<dbReference type="InterPro" id="IPR054386">
    <property type="entry name" value="RIM_Znf"/>
</dbReference>
<dbReference type="GO" id="GO:0048788">
    <property type="term" value="C:cytoskeleton of presynaptic active zone"/>
    <property type="evidence" value="ECO:0007669"/>
    <property type="project" value="TreeGrafter"/>
</dbReference>
<dbReference type="FunFam" id="2.30.42.10:FF:000003">
    <property type="entry name" value="Regulating synaptic membrane exocytosis protein 1, putative"/>
    <property type="match status" value="1"/>
</dbReference>
<keyword evidence="4 9" id="KW-0863">Zinc-finger</keyword>
<keyword evidence="3" id="KW-0677">Repeat</keyword>
<feature type="compositionally biased region" description="Basic residues" evidence="11">
    <location>
        <begin position="389"/>
        <end position="398"/>
    </location>
</feature>
<dbReference type="Gene3D" id="2.60.40.150">
    <property type="entry name" value="C2 domain"/>
    <property type="match status" value="2"/>
</dbReference>
<keyword evidence="10" id="KW-0175">Coiled coil</keyword>
<evidence type="ECO:0000256" key="2">
    <source>
        <dbReference type="ARBA" id="ARBA00022723"/>
    </source>
</evidence>
<dbReference type="CDD" id="cd04028">
    <property type="entry name" value="C2B_RIM1alpha"/>
    <property type="match status" value="1"/>
</dbReference>
<dbReference type="SUPFAM" id="SSF57903">
    <property type="entry name" value="FYVE/PHD zinc finger"/>
    <property type="match status" value="1"/>
</dbReference>
<feature type="region of interest" description="Disordered" evidence="11">
    <location>
        <begin position="1"/>
        <end position="22"/>
    </location>
</feature>
<feature type="region of interest" description="Disordered" evidence="11">
    <location>
        <begin position="234"/>
        <end position="268"/>
    </location>
</feature>
<evidence type="ECO:0000259" key="12">
    <source>
        <dbReference type="PROSITE" id="PS50004"/>
    </source>
</evidence>
<evidence type="ECO:0000259" key="15">
    <source>
        <dbReference type="PROSITE" id="PS50916"/>
    </source>
</evidence>
<evidence type="ECO:0000313" key="16">
    <source>
        <dbReference type="Ensembl" id="ENSAMXP00005015978.1"/>
    </source>
</evidence>